<organism evidence="1 2">
    <name type="scientific">Fibrobacter succinogenes</name>
    <name type="common">Bacteroides succinogenes</name>
    <dbReference type="NCBI Taxonomy" id="833"/>
    <lineage>
        <taxon>Bacteria</taxon>
        <taxon>Pseudomonadati</taxon>
        <taxon>Fibrobacterota</taxon>
        <taxon>Fibrobacteria</taxon>
        <taxon>Fibrobacterales</taxon>
        <taxon>Fibrobacteraceae</taxon>
        <taxon>Fibrobacter</taxon>
    </lineage>
</organism>
<dbReference type="Proteomes" id="UP000255423">
    <property type="component" value="Unassembled WGS sequence"/>
</dbReference>
<proteinExistence type="predicted"/>
<reference evidence="1 2" key="1">
    <citation type="submission" date="2017-08" db="EMBL/GenBank/DDBJ databases">
        <authorList>
            <person name="de Groot N.N."/>
        </authorList>
    </citation>
    <scope>NUCLEOTIDE SEQUENCE [LARGE SCALE GENOMIC DNA]</scope>
    <source>
        <strain evidence="1 2">HM2</strain>
    </source>
</reference>
<dbReference type="RefSeq" id="WP_181369026.1">
    <property type="nucleotide sequence ID" value="NZ_UHJL01000001.1"/>
</dbReference>
<evidence type="ECO:0000313" key="1">
    <source>
        <dbReference type="EMBL" id="SUQ18889.1"/>
    </source>
</evidence>
<evidence type="ECO:0000313" key="2">
    <source>
        <dbReference type="Proteomes" id="UP000255423"/>
    </source>
</evidence>
<dbReference type="EMBL" id="UHJL01000001">
    <property type="protein sequence ID" value="SUQ18889.1"/>
    <property type="molecule type" value="Genomic_DNA"/>
</dbReference>
<gene>
    <name evidence="1" type="ORF">SAMN05661053_0111</name>
</gene>
<protein>
    <submittedName>
        <fullName evidence="1">Uncharacterized protein</fullName>
    </submittedName>
</protein>
<accession>A0A380RUC4</accession>
<name>A0A380RUC4_FIBSU</name>
<sequence length="45" mass="5083">MATTSKIDEAKELIKAGLKRELILKITSISEYEYSLIQRELLATA</sequence>
<dbReference type="AlphaFoldDB" id="A0A380RUC4"/>